<feature type="compositionally biased region" description="Basic and acidic residues" evidence="1">
    <location>
        <begin position="48"/>
        <end position="61"/>
    </location>
</feature>
<organism evidence="2 3">
    <name type="scientific">Haemonchus contortus</name>
    <name type="common">Barber pole worm</name>
    <dbReference type="NCBI Taxonomy" id="6289"/>
    <lineage>
        <taxon>Eukaryota</taxon>
        <taxon>Metazoa</taxon>
        <taxon>Ecdysozoa</taxon>
        <taxon>Nematoda</taxon>
        <taxon>Chromadorea</taxon>
        <taxon>Rhabditida</taxon>
        <taxon>Rhabditina</taxon>
        <taxon>Rhabditomorpha</taxon>
        <taxon>Strongyloidea</taxon>
        <taxon>Trichostrongylidae</taxon>
        <taxon>Haemonchus</taxon>
    </lineage>
</organism>
<feature type="region of interest" description="Disordered" evidence="1">
    <location>
        <begin position="92"/>
        <end position="111"/>
    </location>
</feature>
<protein>
    <submittedName>
        <fullName evidence="3">EF-hand domain-containing protein</fullName>
    </submittedName>
</protein>
<evidence type="ECO:0000313" key="2">
    <source>
        <dbReference type="Proteomes" id="UP000025227"/>
    </source>
</evidence>
<dbReference type="AlphaFoldDB" id="A0A7I4Z879"/>
<proteinExistence type="predicted"/>
<dbReference type="WBParaSite" id="HCON_00189790-00001">
    <property type="protein sequence ID" value="HCON_00189790-00001"/>
    <property type="gene ID" value="HCON_00189790"/>
</dbReference>
<evidence type="ECO:0000256" key="1">
    <source>
        <dbReference type="SAM" id="MobiDB-lite"/>
    </source>
</evidence>
<dbReference type="Proteomes" id="UP000025227">
    <property type="component" value="Unplaced"/>
</dbReference>
<dbReference type="OrthoDB" id="431720at2759"/>
<reference evidence="3" key="1">
    <citation type="submission" date="2020-12" db="UniProtKB">
        <authorList>
            <consortium name="WormBaseParasite"/>
        </authorList>
    </citation>
    <scope>IDENTIFICATION</scope>
    <source>
        <strain evidence="3">MHco3</strain>
    </source>
</reference>
<keyword evidence="2" id="KW-1185">Reference proteome</keyword>
<accession>A0A7I4Z879</accession>
<sequence>MNPVHRTSCVLVPANSSGKGRYVPRKDVMVVGRAFALRRQSLAPPLRRPKEANRSKSRDDSISAVLPRGRRTSDRKSRPSLDFPTAVLEAARRASLHPNTSPRPLDTSSTCSSTFEEERLYSSPARRRVVNVSDHKTCALLMTRMKEANRLPSPKNFSVAAGCCSRFLLLCVLWSEQQKFRSCRSYSYAFARIARIFFYVC</sequence>
<evidence type="ECO:0000313" key="3">
    <source>
        <dbReference type="WBParaSite" id="HCON_00189790-00001"/>
    </source>
</evidence>
<feature type="region of interest" description="Disordered" evidence="1">
    <location>
        <begin position="42"/>
        <end position="83"/>
    </location>
</feature>
<name>A0A7I4Z879_HAECO</name>